<feature type="domain" description="HTH araC/xylS-type" evidence="5">
    <location>
        <begin position="225"/>
        <end position="325"/>
    </location>
</feature>
<comment type="function">
    <text evidence="4">Regulatory protein of the TOL plasmid xyl operons. XylS activates the xylXYZLTEGFJQKIH operon required for the degradation of toluene, m-xylene and p-xylene.</text>
</comment>
<name>A0A5E7AYK9_PSEFL</name>
<protein>
    <recommendedName>
        <fullName evidence="5">HTH araC/xylS-type domain-containing protein</fullName>
    </recommendedName>
</protein>
<dbReference type="PROSITE" id="PS01124">
    <property type="entry name" value="HTH_ARAC_FAMILY_2"/>
    <property type="match status" value="1"/>
</dbReference>
<keyword evidence="1" id="KW-0805">Transcription regulation</keyword>
<dbReference type="SMART" id="SM00342">
    <property type="entry name" value="HTH_ARAC"/>
    <property type="match status" value="1"/>
</dbReference>
<dbReference type="GO" id="GO:0003700">
    <property type="term" value="F:DNA-binding transcription factor activity"/>
    <property type="evidence" value="ECO:0007669"/>
    <property type="project" value="InterPro"/>
</dbReference>
<dbReference type="EMBL" id="CABVHP010000002">
    <property type="protein sequence ID" value="VVN80211.1"/>
    <property type="molecule type" value="Genomic_DNA"/>
</dbReference>
<gene>
    <name evidence="6" type="ORF">PS704_01042</name>
</gene>
<dbReference type="PANTHER" id="PTHR46796">
    <property type="entry name" value="HTH-TYPE TRANSCRIPTIONAL ACTIVATOR RHAS-RELATED"/>
    <property type="match status" value="1"/>
</dbReference>
<reference evidence="6 7" key="1">
    <citation type="submission" date="2019-09" db="EMBL/GenBank/DDBJ databases">
        <authorList>
            <person name="Chandra G."/>
            <person name="Truman W A."/>
        </authorList>
    </citation>
    <scope>NUCLEOTIDE SEQUENCE [LARGE SCALE GENOMIC DNA]</scope>
    <source>
        <strain evidence="6">PS704</strain>
    </source>
</reference>
<evidence type="ECO:0000256" key="3">
    <source>
        <dbReference type="ARBA" id="ARBA00023163"/>
    </source>
</evidence>
<evidence type="ECO:0000313" key="7">
    <source>
        <dbReference type="Proteomes" id="UP000326557"/>
    </source>
</evidence>
<evidence type="ECO:0000256" key="1">
    <source>
        <dbReference type="ARBA" id="ARBA00023015"/>
    </source>
</evidence>
<dbReference type="SUPFAM" id="SSF46689">
    <property type="entry name" value="Homeodomain-like"/>
    <property type="match status" value="1"/>
</dbReference>
<dbReference type="InterPro" id="IPR009057">
    <property type="entry name" value="Homeodomain-like_sf"/>
</dbReference>
<evidence type="ECO:0000256" key="4">
    <source>
        <dbReference type="ARBA" id="ARBA00037345"/>
    </source>
</evidence>
<dbReference type="RefSeq" id="WP_150636872.1">
    <property type="nucleotide sequence ID" value="NZ_CABVHP010000002.1"/>
</dbReference>
<dbReference type="AlphaFoldDB" id="A0A5E7AYK9"/>
<dbReference type="GO" id="GO:0043565">
    <property type="term" value="F:sequence-specific DNA binding"/>
    <property type="evidence" value="ECO:0007669"/>
    <property type="project" value="InterPro"/>
</dbReference>
<accession>A0A5E7AYK9</accession>
<dbReference type="InterPro" id="IPR018060">
    <property type="entry name" value="HTH_AraC"/>
</dbReference>
<evidence type="ECO:0000256" key="2">
    <source>
        <dbReference type="ARBA" id="ARBA00023125"/>
    </source>
</evidence>
<keyword evidence="3" id="KW-0804">Transcription</keyword>
<evidence type="ECO:0000313" key="6">
    <source>
        <dbReference type="EMBL" id="VVN80211.1"/>
    </source>
</evidence>
<dbReference type="Pfam" id="PF12833">
    <property type="entry name" value="HTH_18"/>
    <property type="match status" value="1"/>
</dbReference>
<dbReference type="OrthoDB" id="6003540at2"/>
<dbReference type="Gene3D" id="1.10.10.60">
    <property type="entry name" value="Homeodomain-like"/>
    <property type="match status" value="1"/>
</dbReference>
<dbReference type="PANTHER" id="PTHR46796:SF12">
    <property type="entry name" value="HTH-TYPE DNA-BINDING TRANSCRIPTIONAL ACTIVATOR EUTR"/>
    <property type="match status" value="1"/>
</dbReference>
<proteinExistence type="predicted"/>
<sequence length="332" mass="37163">MRSQPVQQKSQQAGLQSVSVTDANVLANSLSEWQQEYLQISPGQFAGSVTEISVGVVQIFREVMNQAVDQHGQTLPGKFALGIPIALRGHGYWCGKELDCIDSVFFLRPDSELKFKTPGYSDIYGASVDVEAIRKYSLDDEFDDKCVIALTKEVSALAPEKCAAFRQGFDNFFRAVEDNPSILESASAKKQLTFDIMQLLLGMTADLPVSKKSHAEQFIHRHVVDSARNYILSRKSEALTVTDLCEGLRTSHRSLHYAFNKVLGISPVTYLRYIRLNGVRAELVSSDKPTLISEVAANWGFWHMGMFSVYYKHLFGERPSETLKNHRSTVIT</sequence>
<dbReference type="InterPro" id="IPR050204">
    <property type="entry name" value="AraC_XylS_family_regulators"/>
</dbReference>
<organism evidence="6 7">
    <name type="scientific">Pseudomonas fluorescens</name>
    <dbReference type="NCBI Taxonomy" id="294"/>
    <lineage>
        <taxon>Bacteria</taxon>
        <taxon>Pseudomonadati</taxon>
        <taxon>Pseudomonadota</taxon>
        <taxon>Gammaproteobacteria</taxon>
        <taxon>Pseudomonadales</taxon>
        <taxon>Pseudomonadaceae</taxon>
        <taxon>Pseudomonas</taxon>
    </lineage>
</organism>
<evidence type="ECO:0000259" key="5">
    <source>
        <dbReference type="PROSITE" id="PS01124"/>
    </source>
</evidence>
<keyword evidence="2" id="KW-0238">DNA-binding</keyword>
<dbReference type="Proteomes" id="UP000326557">
    <property type="component" value="Unassembled WGS sequence"/>
</dbReference>